<proteinExistence type="predicted"/>
<gene>
    <name evidence="1" type="ORF">N1032_27575</name>
</gene>
<keyword evidence="2" id="KW-1185">Reference proteome</keyword>
<name>A0ABT2HC24_9MICO</name>
<comment type="caution">
    <text evidence="1">The sequence shown here is derived from an EMBL/GenBank/DDBJ whole genome shotgun (WGS) entry which is preliminary data.</text>
</comment>
<protein>
    <submittedName>
        <fullName evidence="1">Uncharacterized protein</fullName>
    </submittedName>
</protein>
<accession>A0ABT2HC24</accession>
<dbReference type="EMBL" id="JANLCJ010000763">
    <property type="protein sequence ID" value="MCS5737496.1"/>
    <property type="molecule type" value="Genomic_DNA"/>
</dbReference>
<evidence type="ECO:0000313" key="2">
    <source>
        <dbReference type="Proteomes" id="UP001165586"/>
    </source>
</evidence>
<dbReference type="RefSeq" id="WP_259543916.1">
    <property type="nucleotide sequence ID" value="NZ_JANLCJ010000763.1"/>
</dbReference>
<dbReference type="Proteomes" id="UP001165586">
    <property type="component" value="Unassembled WGS sequence"/>
</dbReference>
<feature type="non-terminal residue" evidence="1">
    <location>
        <position position="177"/>
    </location>
</feature>
<feature type="non-terminal residue" evidence="1">
    <location>
        <position position="1"/>
    </location>
</feature>
<organism evidence="1 2">
    <name type="scientific">Herbiconiux daphne</name>
    <dbReference type="NCBI Taxonomy" id="2970914"/>
    <lineage>
        <taxon>Bacteria</taxon>
        <taxon>Bacillati</taxon>
        <taxon>Actinomycetota</taxon>
        <taxon>Actinomycetes</taxon>
        <taxon>Micrococcales</taxon>
        <taxon>Microbacteriaceae</taxon>
        <taxon>Herbiconiux</taxon>
    </lineage>
</organism>
<sequence length="177" mass="18816">EVSERTRALDALHLQVNDQFNRVMMEIGGVKLQIGQGITMDNIVDADGNSLSGVLQGLKTQVNTANGQVMVAIGEITNLTNRFDGEILQVKADLKANHSLITSEVQRVTGVITTTANGLTQQIAKAETDIKNNLGGQITQTQQLITNINKNGTTHYSATWGVKSNVAGVTAGFGLAN</sequence>
<evidence type="ECO:0000313" key="1">
    <source>
        <dbReference type="EMBL" id="MCS5737496.1"/>
    </source>
</evidence>
<reference evidence="1" key="1">
    <citation type="submission" date="2022-08" db="EMBL/GenBank/DDBJ databases">
        <authorList>
            <person name="Deng Y."/>
            <person name="Han X.-F."/>
            <person name="Zhang Y.-Q."/>
        </authorList>
    </citation>
    <scope>NUCLEOTIDE SEQUENCE</scope>
    <source>
        <strain evidence="1">CPCC 203386</strain>
    </source>
</reference>